<dbReference type="AlphaFoldDB" id="A0AA39IJB7"/>
<evidence type="ECO:0000313" key="16">
    <source>
        <dbReference type="EMBL" id="KAK0424242.1"/>
    </source>
</evidence>
<comment type="similarity">
    <text evidence="3 12">Belongs to the tubulin family.</text>
</comment>
<dbReference type="PANTHER" id="PTHR11588">
    <property type="entry name" value="TUBULIN"/>
    <property type="match status" value="1"/>
</dbReference>
<dbReference type="SUPFAM" id="SSF55307">
    <property type="entry name" value="Tubulin C-terminal domain-like"/>
    <property type="match status" value="1"/>
</dbReference>
<keyword evidence="8" id="KW-0460">Magnesium</keyword>
<gene>
    <name evidence="16" type="ORF">QR680_008569</name>
</gene>
<evidence type="ECO:0000256" key="2">
    <source>
        <dbReference type="ARBA" id="ARBA00004245"/>
    </source>
</evidence>
<feature type="compositionally biased region" description="Acidic residues" evidence="13">
    <location>
        <begin position="430"/>
        <end position="439"/>
    </location>
</feature>
<dbReference type="InterPro" id="IPR000217">
    <property type="entry name" value="Tubulin"/>
</dbReference>
<evidence type="ECO:0000256" key="9">
    <source>
        <dbReference type="ARBA" id="ARBA00023134"/>
    </source>
</evidence>
<dbReference type="InterPro" id="IPR036525">
    <property type="entry name" value="Tubulin/FtsZ_GTPase_sf"/>
</dbReference>
<dbReference type="InterPro" id="IPR003008">
    <property type="entry name" value="Tubulin_FtsZ_GTPase"/>
</dbReference>
<dbReference type="InterPro" id="IPR023123">
    <property type="entry name" value="Tubulin_C"/>
</dbReference>
<dbReference type="Pfam" id="PF00091">
    <property type="entry name" value="Tubulin"/>
    <property type="match status" value="1"/>
</dbReference>
<dbReference type="InterPro" id="IPR002453">
    <property type="entry name" value="Beta_tubulin"/>
</dbReference>
<evidence type="ECO:0000256" key="7">
    <source>
        <dbReference type="ARBA" id="ARBA00022741"/>
    </source>
</evidence>
<keyword evidence="10" id="KW-0206">Cytoskeleton</keyword>
<dbReference type="PROSITE" id="PS00228">
    <property type="entry name" value="TUBULIN_B_AUTOREG"/>
    <property type="match status" value="1"/>
</dbReference>
<feature type="domain" description="Tubulin/FtsZ 2-layer sandwich" evidence="15">
    <location>
        <begin position="247"/>
        <end position="384"/>
    </location>
</feature>
<dbReference type="SUPFAM" id="SSF52490">
    <property type="entry name" value="Tubulin nucleotide-binding domain-like"/>
    <property type="match status" value="1"/>
</dbReference>
<dbReference type="PRINTS" id="PR01163">
    <property type="entry name" value="BETATUBULIN"/>
</dbReference>
<keyword evidence="7 12" id="KW-0547">Nucleotide-binding</keyword>
<keyword evidence="4" id="KW-0963">Cytoplasm</keyword>
<accession>A0AA39IJB7</accession>
<dbReference type="EMBL" id="JAUCMV010000001">
    <property type="protein sequence ID" value="KAK0424242.1"/>
    <property type="molecule type" value="Genomic_DNA"/>
</dbReference>
<dbReference type="PRINTS" id="PR01161">
    <property type="entry name" value="TUBULIN"/>
</dbReference>
<reference evidence="16" key="1">
    <citation type="submission" date="2023-06" db="EMBL/GenBank/DDBJ databases">
        <title>Genomic analysis of the entomopathogenic nematode Steinernema hermaphroditum.</title>
        <authorList>
            <person name="Schwarz E.M."/>
            <person name="Heppert J.K."/>
            <person name="Baniya A."/>
            <person name="Schwartz H.T."/>
            <person name="Tan C.-H."/>
            <person name="Antoshechkin I."/>
            <person name="Sternberg P.W."/>
            <person name="Goodrich-Blair H."/>
            <person name="Dillman A.R."/>
        </authorList>
    </citation>
    <scope>NUCLEOTIDE SEQUENCE</scope>
    <source>
        <strain evidence="16">PS9179</strain>
        <tissue evidence="16">Whole animal</tissue>
    </source>
</reference>
<evidence type="ECO:0000256" key="6">
    <source>
        <dbReference type="ARBA" id="ARBA00022723"/>
    </source>
</evidence>
<dbReference type="SMART" id="SM00864">
    <property type="entry name" value="Tubulin"/>
    <property type="match status" value="1"/>
</dbReference>
<comment type="subunit">
    <text evidence="12">Dimer of alpha and beta chains. A typical microtubule is a hollow water-filled tube with an outer diameter of 25 nm and an inner diameter of 15 nM. Alpha-beta heterodimers associate head-to-tail to form protofilaments running lengthwise along the microtubule wall with the beta-tubulin subunit facing the microtubule plus end conferring a structural polarity. Microtubules usually have 13 protofilaments but different protofilament numbers can be found in some organisms and specialized cells.</text>
</comment>
<evidence type="ECO:0000256" key="5">
    <source>
        <dbReference type="ARBA" id="ARBA00022701"/>
    </source>
</evidence>
<proteinExistence type="inferred from homology"/>
<dbReference type="Gene3D" id="3.40.50.1440">
    <property type="entry name" value="Tubulin/FtsZ, GTPase domain"/>
    <property type="match status" value="1"/>
</dbReference>
<evidence type="ECO:0000256" key="3">
    <source>
        <dbReference type="ARBA" id="ARBA00009636"/>
    </source>
</evidence>
<dbReference type="InterPro" id="IPR017975">
    <property type="entry name" value="Tubulin_CS"/>
</dbReference>
<dbReference type="FunFam" id="1.10.287.600:FF:000002">
    <property type="entry name" value="Tubulin beta chain"/>
    <property type="match status" value="1"/>
</dbReference>
<feature type="domain" description="Tubulin/FtsZ GTPase" evidence="14">
    <location>
        <begin position="48"/>
        <end position="245"/>
    </location>
</feature>
<keyword evidence="5 12" id="KW-0493">Microtubule</keyword>
<evidence type="ECO:0000256" key="8">
    <source>
        <dbReference type="ARBA" id="ARBA00022842"/>
    </source>
</evidence>
<dbReference type="PROSITE" id="PS00227">
    <property type="entry name" value="TUBULIN"/>
    <property type="match status" value="1"/>
</dbReference>
<feature type="region of interest" description="Disordered" evidence="13">
    <location>
        <begin position="429"/>
        <end position="448"/>
    </location>
</feature>
<keyword evidence="9 12" id="KW-0342">GTP-binding</keyword>
<comment type="function">
    <text evidence="11 12">Tubulin is the major constituent of microtubules, a cylinder consisting of laterally associated linear protofilaments composed of alpha- and beta-tubulin heterodimers. Microtubules grow by the addition of GTP-tubulin dimers to the microtubule end, where a stabilizing cap forms. Below the cap, tubulin dimers are in GDP-bound state, owing to GTPase activity of alpha-tubulin.</text>
</comment>
<comment type="cofactor">
    <cofactor evidence="1">
        <name>Mg(2+)</name>
        <dbReference type="ChEBI" id="CHEBI:18420"/>
    </cofactor>
</comment>
<dbReference type="Proteomes" id="UP001175271">
    <property type="component" value="Unassembled WGS sequence"/>
</dbReference>
<dbReference type="GO" id="GO:0007017">
    <property type="term" value="P:microtubule-based process"/>
    <property type="evidence" value="ECO:0007669"/>
    <property type="project" value="InterPro"/>
</dbReference>
<keyword evidence="6" id="KW-0479">Metal-binding</keyword>
<protein>
    <recommendedName>
        <fullName evidence="12">Tubulin beta chain</fullName>
    </recommendedName>
</protein>
<dbReference type="Gene3D" id="1.10.287.600">
    <property type="entry name" value="Helix hairpin bin"/>
    <property type="match status" value="1"/>
</dbReference>
<dbReference type="FunFam" id="3.40.50.1440:FF:000006">
    <property type="entry name" value="Tubulin beta chain"/>
    <property type="match status" value="1"/>
</dbReference>
<dbReference type="CDD" id="cd02187">
    <property type="entry name" value="beta_tubulin"/>
    <property type="match status" value="1"/>
</dbReference>
<dbReference type="InterPro" id="IPR018316">
    <property type="entry name" value="Tubulin/FtsZ_2-layer-sand-dom"/>
</dbReference>
<evidence type="ECO:0000256" key="13">
    <source>
        <dbReference type="SAM" id="MobiDB-lite"/>
    </source>
</evidence>
<dbReference type="FunFam" id="3.30.1330.20:FF:000002">
    <property type="entry name" value="Tubulin beta chain"/>
    <property type="match status" value="1"/>
</dbReference>
<dbReference type="InterPro" id="IPR013838">
    <property type="entry name" value="Beta-tubulin_BS"/>
</dbReference>
<evidence type="ECO:0000256" key="10">
    <source>
        <dbReference type="ARBA" id="ARBA00023212"/>
    </source>
</evidence>
<dbReference type="Pfam" id="PF03953">
    <property type="entry name" value="Tubulin_C"/>
    <property type="match status" value="1"/>
</dbReference>
<dbReference type="SMART" id="SM00865">
    <property type="entry name" value="Tubulin_C"/>
    <property type="match status" value="1"/>
</dbReference>
<evidence type="ECO:0000256" key="11">
    <source>
        <dbReference type="ARBA" id="ARBA00034296"/>
    </source>
</evidence>
<dbReference type="Gene3D" id="3.30.1330.20">
    <property type="entry name" value="Tubulin/FtsZ, C-terminal domain"/>
    <property type="match status" value="1"/>
</dbReference>
<name>A0AA39IJB7_9BILA</name>
<dbReference type="InterPro" id="IPR008280">
    <property type="entry name" value="Tub_FtsZ_C"/>
</dbReference>
<sequence length="448" mass="50553">MREIVHVQAGQCGNQIGAKFWEVISEEHGIEPDGRFAENTSDLQRERINVYYNEAVGYRYVPRAVLVDLEPGIKDTMRSGLYGGLFRPDNFIFGQSGAGNNWAKGHYTEGAEIVADVLDVIRKEAEATDCLQGFQLTHSIGGGTGAGMGTLLISKIREEYPDRIMSTFTVVPSPKVSDVVTEPYNATLSVHQLVENTDETFCIDNEALYNICSNTLKIANPTYSDLNHLVSMTISGVTTSLRFPGQLNSDLRKLAVNMVPFPRLHFFMPGFAPLSARGTQQYRTLSVRDLTQQMFDAKNMMTACDPRHGRYLTVAAMFRGKMSMRDVDQQMFNVQNKNSSYFVEWIPNNVKTSVCDIPPRGLPMSATFIGNSTSIQEIFKRVSEQFTVMFRRKAFLHWYTGEGMDEMEFTEAESNMNDLISEYQQYQEATVDEDDDDDQLVEHHMGDE</sequence>
<dbReference type="GO" id="GO:0005874">
    <property type="term" value="C:microtubule"/>
    <property type="evidence" value="ECO:0007669"/>
    <property type="project" value="UniProtKB-KW"/>
</dbReference>
<evidence type="ECO:0000256" key="4">
    <source>
        <dbReference type="ARBA" id="ARBA00022490"/>
    </source>
</evidence>
<dbReference type="GO" id="GO:0003924">
    <property type="term" value="F:GTPase activity"/>
    <property type="evidence" value="ECO:0007669"/>
    <property type="project" value="InterPro"/>
</dbReference>
<evidence type="ECO:0000256" key="1">
    <source>
        <dbReference type="ARBA" id="ARBA00001946"/>
    </source>
</evidence>
<dbReference type="GO" id="GO:0046872">
    <property type="term" value="F:metal ion binding"/>
    <property type="evidence" value="ECO:0007669"/>
    <property type="project" value="UniProtKB-KW"/>
</dbReference>
<organism evidence="16 17">
    <name type="scientific">Steinernema hermaphroditum</name>
    <dbReference type="NCBI Taxonomy" id="289476"/>
    <lineage>
        <taxon>Eukaryota</taxon>
        <taxon>Metazoa</taxon>
        <taxon>Ecdysozoa</taxon>
        <taxon>Nematoda</taxon>
        <taxon>Chromadorea</taxon>
        <taxon>Rhabditida</taxon>
        <taxon>Tylenchina</taxon>
        <taxon>Panagrolaimomorpha</taxon>
        <taxon>Strongyloidoidea</taxon>
        <taxon>Steinernematidae</taxon>
        <taxon>Steinernema</taxon>
    </lineage>
</organism>
<dbReference type="InterPro" id="IPR037103">
    <property type="entry name" value="Tubulin/FtsZ-like_C"/>
</dbReference>
<dbReference type="GO" id="GO:0005200">
    <property type="term" value="F:structural constituent of cytoskeleton"/>
    <property type="evidence" value="ECO:0007669"/>
    <property type="project" value="InterPro"/>
</dbReference>
<evidence type="ECO:0000259" key="14">
    <source>
        <dbReference type="SMART" id="SM00864"/>
    </source>
</evidence>
<evidence type="ECO:0000259" key="15">
    <source>
        <dbReference type="SMART" id="SM00865"/>
    </source>
</evidence>
<comment type="caution">
    <text evidence="16">The sequence shown here is derived from an EMBL/GenBank/DDBJ whole genome shotgun (WGS) entry which is preliminary data.</text>
</comment>
<evidence type="ECO:0000313" key="17">
    <source>
        <dbReference type="Proteomes" id="UP001175271"/>
    </source>
</evidence>
<evidence type="ECO:0000256" key="12">
    <source>
        <dbReference type="RuleBase" id="RU000352"/>
    </source>
</evidence>
<keyword evidence="17" id="KW-1185">Reference proteome</keyword>
<dbReference type="GO" id="GO:0005525">
    <property type="term" value="F:GTP binding"/>
    <property type="evidence" value="ECO:0007669"/>
    <property type="project" value="UniProtKB-UniRule"/>
</dbReference>
<comment type="subcellular location">
    <subcellularLocation>
        <location evidence="2">Cytoplasm</location>
        <location evidence="2">Cytoskeleton</location>
    </subcellularLocation>
</comment>